<accession>X0WHK2</accession>
<sequence length="237" mass="27030">MAGGTSRKNHSEVGSSYIHFNYTPDQDKATPSLIGDVPKGVMLNQKPIFLGGQGGLVGPLRIGYGTVIAAGTIYRKDFPEGDGLLFAGSNVKRQQPLYPGLYPGLKRIIANNINYIASIIALRRWYIDSRSLFFGTNPMKKLLYEGALEKIEMVVTERIKRLKEIAHKMPQSIELYKEVMKEHALQRHQHLRMEFFEQWPKIEESLTHCLSKTGDPEKRDEFLALIRHRIDEKGKDY</sequence>
<name>X0WHK2_9ZZZZ</name>
<proteinExistence type="predicted"/>
<dbReference type="AlphaFoldDB" id="X0WHK2"/>
<dbReference type="Gene3D" id="2.160.10.10">
    <property type="entry name" value="Hexapeptide repeat proteins"/>
    <property type="match status" value="1"/>
</dbReference>
<dbReference type="EMBL" id="BARS01039765">
    <property type="protein sequence ID" value="GAG22692.1"/>
    <property type="molecule type" value="Genomic_DNA"/>
</dbReference>
<protein>
    <recommendedName>
        <fullName evidence="2">UDP-N-acetylglucosamine pyrophosphorylase</fullName>
    </recommendedName>
</protein>
<comment type="caution">
    <text evidence="1">The sequence shown here is derived from an EMBL/GenBank/DDBJ whole genome shotgun (WGS) entry which is preliminary data.</text>
</comment>
<evidence type="ECO:0008006" key="2">
    <source>
        <dbReference type="Google" id="ProtNLM"/>
    </source>
</evidence>
<reference evidence="1" key="1">
    <citation type="journal article" date="2014" name="Front. Microbiol.">
        <title>High frequency of phylogenetically diverse reductive dehalogenase-homologous genes in deep subseafloor sedimentary metagenomes.</title>
        <authorList>
            <person name="Kawai M."/>
            <person name="Futagami T."/>
            <person name="Toyoda A."/>
            <person name="Takaki Y."/>
            <person name="Nishi S."/>
            <person name="Hori S."/>
            <person name="Arai W."/>
            <person name="Tsubouchi T."/>
            <person name="Morono Y."/>
            <person name="Uchiyama I."/>
            <person name="Ito T."/>
            <person name="Fujiyama A."/>
            <person name="Inagaki F."/>
            <person name="Takami H."/>
        </authorList>
    </citation>
    <scope>NUCLEOTIDE SEQUENCE</scope>
    <source>
        <strain evidence="1">Expedition CK06-06</strain>
    </source>
</reference>
<organism evidence="1">
    <name type="scientific">marine sediment metagenome</name>
    <dbReference type="NCBI Taxonomy" id="412755"/>
    <lineage>
        <taxon>unclassified sequences</taxon>
        <taxon>metagenomes</taxon>
        <taxon>ecological metagenomes</taxon>
    </lineage>
</organism>
<gene>
    <name evidence="1" type="ORF">S01H1_60704</name>
</gene>
<feature type="non-terminal residue" evidence="1">
    <location>
        <position position="237"/>
    </location>
</feature>
<evidence type="ECO:0000313" key="1">
    <source>
        <dbReference type="EMBL" id="GAG22692.1"/>
    </source>
</evidence>